<dbReference type="PANTHER" id="PTHR42912:SF80">
    <property type="entry name" value="METHYLTRANSFERASE DOMAIN-CONTAINING PROTEIN"/>
    <property type="match status" value="1"/>
</dbReference>
<evidence type="ECO:0000256" key="3">
    <source>
        <dbReference type="ARBA" id="ARBA00022691"/>
    </source>
</evidence>
<comment type="caution">
    <text evidence="5">The sequence shown here is derived from an EMBL/GenBank/DDBJ whole genome shotgun (WGS) entry which is preliminary data.</text>
</comment>
<dbReference type="GO" id="GO:0008168">
    <property type="term" value="F:methyltransferase activity"/>
    <property type="evidence" value="ECO:0007669"/>
    <property type="project" value="UniProtKB-KW"/>
</dbReference>
<gene>
    <name evidence="5" type="ORF">E6Q60_12815</name>
</gene>
<dbReference type="PROSITE" id="PS01184">
    <property type="entry name" value="UBIE_2"/>
    <property type="match status" value="1"/>
</dbReference>
<organism evidence="5 6">
    <name type="scientific">Nitrosomonas oligotropha</name>
    <dbReference type="NCBI Taxonomy" id="42354"/>
    <lineage>
        <taxon>Bacteria</taxon>
        <taxon>Pseudomonadati</taxon>
        <taxon>Pseudomonadota</taxon>
        <taxon>Betaproteobacteria</taxon>
        <taxon>Nitrosomonadales</taxon>
        <taxon>Nitrosomonadaceae</taxon>
        <taxon>Nitrosomonas</taxon>
    </lineage>
</organism>
<dbReference type="AlphaFoldDB" id="A0A5C7VLY3"/>
<dbReference type="PANTHER" id="PTHR42912">
    <property type="entry name" value="METHYLTRANSFERASE"/>
    <property type="match status" value="1"/>
</dbReference>
<dbReference type="InterPro" id="IPR050508">
    <property type="entry name" value="Methyltransf_Superfamily"/>
</dbReference>
<reference evidence="5 6" key="1">
    <citation type="submission" date="2018-09" db="EMBL/GenBank/DDBJ databases">
        <title>Metagenome Assembled Genomes from an Advanced Water Purification Facility.</title>
        <authorList>
            <person name="Stamps B.W."/>
            <person name="Spear J.R."/>
        </authorList>
    </citation>
    <scope>NUCLEOTIDE SEQUENCE [LARGE SCALE GENOMIC DNA]</scope>
    <source>
        <strain evidence="5">Bin_54_1</strain>
    </source>
</reference>
<evidence type="ECO:0000259" key="4">
    <source>
        <dbReference type="Pfam" id="PF13649"/>
    </source>
</evidence>
<dbReference type="EMBL" id="SSFX01000104">
    <property type="protein sequence ID" value="TXI26321.1"/>
    <property type="molecule type" value="Genomic_DNA"/>
</dbReference>
<evidence type="ECO:0000313" key="6">
    <source>
        <dbReference type="Proteomes" id="UP000321055"/>
    </source>
</evidence>
<dbReference type="SUPFAM" id="SSF53335">
    <property type="entry name" value="S-adenosyl-L-methionine-dependent methyltransferases"/>
    <property type="match status" value="1"/>
</dbReference>
<dbReference type="InterPro" id="IPR023576">
    <property type="entry name" value="UbiE/COQ5_MeTrFase_CS"/>
</dbReference>
<protein>
    <submittedName>
        <fullName evidence="5">Methyltransferase domain-containing protein</fullName>
    </submittedName>
</protein>
<dbReference type="Pfam" id="PF13649">
    <property type="entry name" value="Methyltransf_25"/>
    <property type="match status" value="1"/>
</dbReference>
<dbReference type="InterPro" id="IPR041698">
    <property type="entry name" value="Methyltransf_25"/>
</dbReference>
<dbReference type="Proteomes" id="UP000321055">
    <property type="component" value="Unassembled WGS sequence"/>
</dbReference>
<evidence type="ECO:0000256" key="2">
    <source>
        <dbReference type="ARBA" id="ARBA00022679"/>
    </source>
</evidence>
<evidence type="ECO:0000313" key="5">
    <source>
        <dbReference type="EMBL" id="TXI26321.1"/>
    </source>
</evidence>
<dbReference type="InterPro" id="IPR029063">
    <property type="entry name" value="SAM-dependent_MTases_sf"/>
</dbReference>
<name>A0A5C7VLY3_9PROT</name>
<dbReference type="Gene3D" id="3.40.50.150">
    <property type="entry name" value="Vaccinia Virus protein VP39"/>
    <property type="match status" value="1"/>
</dbReference>
<keyword evidence="2 5" id="KW-0808">Transferase</keyword>
<keyword evidence="1 5" id="KW-0489">Methyltransferase</keyword>
<feature type="domain" description="Methyltransferase" evidence="4">
    <location>
        <begin position="49"/>
        <end position="145"/>
    </location>
</feature>
<evidence type="ECO:0000256" key="1">
    <source>
        <dbReference type="ARBA" id="ARBA00022603"/>
    </source>
</evidence>
<proteinExistence type="predicted"/>
<keyword evidence="3" id="KW-0949">S-adenosyl-L-methionine</keyword>
<accession>A0A5C7VLY3</accession>
<dbReference type="GO" id="GO:0032259">
    <property type="term" value="P:methylation"/>
    <property type="evidence" value="ECO:0007669"/>
    <property type="project" value="UniProtKB-KW"/>
</dbReference>
<dbReference type="CDD" id="cd02440">
    <property type="entry name" value="AdoMet_MTases"/>
    <property type="match status" value="1"/>
</dbReference>
<sequence>MNKRPDFIPALHFHWLTRYYDPMMRWLFPESGIKAALIAQARIQSGQTVLDMGCGTGMLTLLIKQTEPGATVYGLDMDLQALNIAREKIERTGQNVTLQQGSATCLPYLDESFDRVFASLMLHHLTREDKQQALREAFRVLKPGGELHVADFGAPHDADMRIISWLVRWFEEIRDHMLGLLPILMADAGFDPVREVAFYRTWVGSISLYLASKPASNDAVRNMGEFHS</sequence>